<dbReference type="InterPro" id="IPR001548">
    <property type="entry name" value="Peptidase_M2"/>
</dbReference>
<organism evidence="6 7">
    <name type="scientific">Ancylostoma duodenale</name>
    <dbReference type="NCBI Taxonomy" id="51022"/>
    <lineage>
        <taxon>Eukaryota</taxon>
        <taxon>Metazoa</taxon>
        <taxon>Ecdysozoa</taxon>
        <taxon>Nematoda</taxon>
        <taxon>Chromadorea</taxon>
        <taxon>Rhabditida</taxon>
        <taxon>Rhabditina</taxon>
        <taxon>Rhabditomorpha</taxon>
        <taxon>Strongyloidea</taxon>
        <taxon>Ancylostomatidae</taxon>
        <taxon>Ancylostomatinae</taxon>
        <taxon>Ancylostoma</taxon>
    </lineage>
</organism>
<dbReference type="EMBL" id="KN736228">
    <property type="protein sequence ID" value="KIH56128.1"/>
    <property type="molecule type" value="Genomic_DNA"/>
</dbReference>
<dbReference type="Proteomes" id="UP000054047">
    <property type="component" value="Unassembled WGS sequence"/>
</dbReference>
<dbReference type="GO" id="GO:0016020">
    <property type="term" value="C:membrane"/>
    <property type="evidence" value="ECO:0007669"/>
    <property type="project" value="InterPro"/>
</dbReference>
<name>A0A0C2CIA8_9BILA</name>
<evidence type="ECO:0000313" key="6">
    <source>
        <dbReference type="EMBL" id="KIH56128.1"/>
    </source>
</evidence>
<keyword evidence="4" id="KW-0325">Glycoprotein</keyword>
<evidence type="ECO:0000256" key="4">
    <source>
        <dbReference type="ARBA" id="ARBA00023180"/>
    </source>
</evidence>
<evidence type="ECO:0000256" key="5">
    <source>
        <dbReference type="PROSITE-ProRule" id="PRU01355"/>
    </source>
</evidence>
<feature type="non-terminal residue" evidence="6">
    <location>
        <position position="1"/>
    </location>
</feature>
<keyword evidence="7" id="KW-1185">Reference proteome</keyword>
<dbReference type="Pfam" id="PF01401">
    <property type="entry name" value="Peptidase_M2"/>
    <property type="match status" value="1"/>
</dbReference>
<dbReference type="GO" id="GO:0008241">
    <property type="term" value="F:peptidyl-dipeptidase activity"/>
    <property type="evidence" value="ECO:0007669"/>
    <property type="project" value="InterPro"/>
</dbReference>
<evidence type="ECO:0000256" key="2">
    <source>
        <dbReference type="ARBA" id="ARBA00022729"/>
    </source>
</evidence>
<proteinExistence type="inferred from homology"/>
<gene>
    <name evidence="6" type="ORF">ANCDUO_13694</name>
</gene>
<dbReference type="GO" id="GO:0008237">
    <property type="term" value="F:metallopeptidase activity"/>
    <property type="evidence" value="ECO:0007669"/>
    <property type="project" value="InterPro"/>
</dbReference>
<accession>A0A0C2CIA8</accession>
<protein>
    <submittedName>
        <fullName evidence="6">Uncharacterized protein</fullName>
    </submittedName>
</protein>
<dbReference type="PROSITE" id="PS52011">
    <property type="entry name" value="PEPTIDASE_M2"/>
    <property type="match status" value="1"/>
</dbReference>
<keyword evidence="2" id="KW-0732">Signal</keyword>
<comment type="similarity">
    <text evidence="1 5">Belongs to the peptidase M2 family.</text>
</comment>
<dbReference type="AlphaFoldDB" id="A0A0C2CIA8"/>
<dbReference type="GO" id="GO:0006508">
    <property type="term" value="P:proteolysis"/>
    <property type="evidence" value="ECO:0007669"/>
    <property type="project" value="InterPro"/>
</dbReference>
<sequence>LHAYMRRQIAGIYGNPTGLSKNGPIPGHLFGLTSRFLRDECHDHSVSVKFICKPSSVLESAKLLVVVENMNKII</sequence>
<reference evidence="6 7" key="1">
    <citation type="submission" date="2013-12" db="EMBL/GenBank/DDBJ databases">
        <title>Draft genome of the parsitic nematode Ancylostoma duodenale.</title>
        <authorList>
            <person name="Mitreva M."/>
        </authorList>
    </citation>
    <scope>NUCLEOTIDE SEQUENCE [LARGE SCALE GENOMIC DNA]</scope>
    <source>
        <strain evidence="6 7">Zhejiang</strain>
    </source>
</reference>
<evidence type="ECO:0000313" key="7">
    <source>
        <dbReference type="Proteomes" id="UP000054047"/>
    </source>
</evidence>
<evidence type="ECO:0000256" key="1">
    <source>
        <dbReference type="ARBA" id="ARBA00008139"/>
    </source>
</evidence>
<evidence type="ECO:0000256" key="3">
    <source>
        <dbReference type="ARBA" id="ARBA00023157"/>
    </source>
</evidence>
<keyword evidence="3" id="KW-1015">Disulfide bond</keyword>
<comment type="caution">
    <text evidence="5">Lacks conserved residue(s) required for the propagation of feature annotation.</text>
</comment>
<dbReference type="OrthoDB" id="10029630at2759"/>